<comment type="cofactor">
    <cofactor evidence="2">
        <name>Mg(2+)</name>
        <dbReference type="ChEBI" id="CHEBI:18420"/>
    </cofactor>
</comment>
<evidence type="ECO:0000256" key="3">
    <source>
        <dbReference type="ARBA" id="ARBA00022801"/>
    </source>
</evidence>
<keyword evidence="7" id="KW-1185">Reference proteome</keyword>
<dbReference type="Proteomes" id="UP000563524">
    <property type="component" value="Unassembled WGS sequence"/>
</dbReference>
<dbReference type="Pfam" id="PF00293">
    <property type="entry name" value="NUDIX"/>
    <property type="match status" value="1"/>
</dbReference>
<reference evidence="6 7" key="1">
    <citation type="submission" date="2020-08" db="EMBL/GenBank/DDBJ databases">
        <title>Genomic Encyclopedia of Type Strains, Phase IV (KMG-IV): sequencing the most valuable type-strain genomes for metagenomic binning, comparative biology and taxonomic classification.</title>
        <authorList>
            <person name="Goeker M."/>
        </authorList>
    </citation>
    <scope>NUCLEOTIDE SEQUENCE [LARGE SCALE GENOMIC DNA]</scope>
    <source>
        <strain evidence="6 7">DSM 102850</strain>
    </source>
</reference>
<dbReference type="PROSITE" id="PS51462">
    <property type="entry name" value="NUDIX"/>
    <property type="match status" value="1"/>
</dbReference>
<dbReference type="PROSITE" id="PS00893">
    <property type="entry name" value="NUDIX_BOX"/>
    <property type="match status" value="1"/>
</dbReference>
<dbReference type="SUPFAM" id="SSF55811">
    <property type="entry name" value="Nudix"/>
    <property type="match status" value="1"/>
</dbReference>
<dbReference type="GO" id="GO:0034432">
    <property type="term" value="F:bis(5'-adenosyl)-pentaphosphatase activity"/>
    <property type="evidence" value="ECO:0007669"/>
    <property type="project" value="TreeGrafter"/>
</dbReference>
<evidence type="ECO:0000256" key="1">
    <source>
        <dbReference type="ARBA" id="ARBA00001936"/>
    </source>
</evidence>
<dbReference type="GO" id="GO:0006753">
    <property type="term" value="P:nucleoside phosphate metabolic process"/>
    <property type="evidence" value="ECO:0007669"/>
    <property type="project" value="TreeGrafter"/>
</dbReference>
<dbReference type="InterPro" id="IPR022927">
    <property type="entry name" value="RppH"/>
</dbReference>
<keyword evidence="3 4" id="KW-0378">Hydrolase</keyword>
<organism evidence="6 7">
    <name type="scientific">Parvularcula dongshanensis</name>
    <dbReference type="NCBI Taxonomy" id="1173995"/>
    <lineage>
        <taxon>Bacteria</taxon>
        <taxon>Pseudomonadati</taxon>
        <taxon>Pseudomonadota</taxon>
        <taxon>Alphaproteobacteria</taxon>
        <taxon>Parvularculales</taxon>
        <taxon>Parvularculaceae</taxon>
        <taxon>Parvularcula</taxon>
    </lineage>
</organism>
<dbReference type="CDD" id="cd03671">
    <property type="entry name" value="NUDIX_Ap4A_hydrolase_plant_like"/>
    <property type="match status" value="1"/>
</dbReference>
<dbReference type="Gene3D" id="3.90.79.10">
    <property type="entry name" value="Nucleoside Triphosphate Pyrophosphohydrolase"/>
    <property type="match status" value="1"/>
</dbReference>
<gene>
    <name evidence="4" type="primary">rppH</name>
    <name evidence="4" type="synonym">nudH</name>
    <name evidence="6" type="ORF">GGQ59_000813</name>
</gene>
<sequence>MIVPDGLEDYRPNVGVCLLNRQGLVWLGTRAGVGENEPLTAYRWQMPQGGIDEGEAPDLAAFRELREETGVTSARLLTMTPGWLAYDFPAEYRKKRWRGQRQKWAVMLFEGEDDEVDLDADEHKEFDDWRWAELSEAAGLVVPFKRGVYEELAASIAPLAAFVAARG</sequence>
<dbReference type="NCBIfam" id="NF001938">
    <property type="entry name" value="PRK00714.1-5"/>
    <property type="match status" value="1"/>
</dbReference>
<protein>
    <recommendedName>
        <fullName evidence="4">RNA pyrophosphohydrolase</fullName>
        <ecNumber evidence="4">3.6.1.-</ecNumber>
    </recommendedName>
    <alternativeName>
        <fullName evidence="4">(Di)nucleoside polyphosphate hydrolase</fullName>
    </alternativeName>
</protein>
<dbReference type="PANTHER" id="PTHR11839">
    <property type="entry name" value="UDP/ADP-SUGAR PYROPHOSPHATASE"/>
    <property type="match status" value="1"/>
</dbReference>
<evidence type="ECO:0000256" key="4">
    <source>
        <dbReference type="HAMAP-Rule" id="MF_00298"/>
    </source>
</evidence>
<evidence type="ECO:0000313" key="6">
    <source>
        <dbReference type="EMBL" id="MBB4658313.1"/>
    </source>
</evidence>
<dbReference type="GO" id="GO:0008893">
    <property type="term" value="F:guanosine-3',5'-bis(diphosphate) 3'-diphosphatase activity"/>
    <property type="evidence" value="ECO:0007669"/>
    <property type="project" value="TreeGrafter"/>
</dbReference>
<comment type="cofactor">
    <cofactor evidence="1">
        <name>Mn(2+)</name>
        <dbReference type="ChEBI" id="CHEBI:29035"/>
    </cofactor>
</comment>
<evidence type="ECO:0000313" key="7">
    <source>
        <dbReference type="Proteomes" id="UP000563524"/>
    </source>
</evidence>
<feature type="domain" description="Nudix hydrolase" evidence="5">
    <location>
        <begin position="9"/>
        <end position="154"/>
    </location>
</feature>
<comment type="similarity">
    <text evidence="4">Belongs to the Nudix hydrolase family. RppH subfamily.</text>
</comment>
<proteinExistence type="inferred from homology"/>
<dbReference type="InterPro" id="IPR015797">
    <property type="entry name" value="NUDIX_hydrolase-like_dom_sf"/>
</dbReference>
<dbReference type="InterPro" id="IPR020476">
    <property type="entry name" value="Nudix_hydrolase"/>
</dbReference>
<dbReference type="GO" id="GO:0019693">
    <property type="term" value="P:ribose phosphate metabolic process"/>
    <property type="evidence" value="ECO:0007669"/>
    <property type="project" value="TreeGrafter"/>
</dbReference>
<dbReference type="PANTHER" id="PTHR11839:SF22">
    <property type="entry name" value="NUDIX HYDROLASE 26, CHLOROPLASTIC"/>
    <property type="match status" value="1"/>
</dbReference>
<comment type="function">
    <text evidence="4">Accelerates the degradation of transcripts by removing pyrophosphate from the 5'-end of triphosphorylated RNA, leading to a more labile monophosphorylated state that can stimulate subsequent ribonuclease cleavage.</text>
</comment>
<evidence type="ECO:0000256" key="2">
    <source>
        <dbReference type="ARBA" id="ARBA00001946"/>
    </source>
</evidence>
<dbReference type="HAMAP" id="MF_00298">
    <property type="entry name" value="Nudix_RppH"/>
    <property type="match status" value="1"/>
</dbReference>
<dbReference type="InterPro" id="IPR000086">
    <property type="entry name" value="NUDIX_hydrolase_dom"/>
</dbReference>
<dbReference type="RefSeq" id="WP_183816037.1">
    <property type="nucleotide sequence ID" value="NZ_JACHOB010000001.1"/>
</dbReference>
<dbReference type="EMBL" id="JACHOB010000001">
    <property type="protein sequence ID" value="MBB4658313.1"/>
    <property type="molecule type" value="Genomic_DNA"/>
</dbReference>
<evidence type="ECO:0000259" key="5">
    <source>
        <dbReference type="PROSITE" id="PS51462"/>
    </source>
</evidence>
<dbReference type="EC" id="3.6.1.-" evidence="4"/>
<comment type="caution">
    <text evidence="6">The sequence shown here is derived from an EMBL/GenBank/DDBJ whole genome shotgun (WGS) entry which is preliminary data.</text>
</comment>
<accession>A0A840I204</accession>
<dbReference type="AlphaFoldDB" id="A0A840I204"/>
<comment type="cofactor">
    <cofactor evidence="4">
        <name>a divalent metal cation</name>
        <dbReference type="ChEBI" id="CHEBI:60240"/>
    </cofactor>
</comment>
<dbReference type="PRINTS" id="PR00502">
    <property type="entry name" value="NUDIXFAMILY"/>
</dbReference>
<dbReference type="InterPro" id="IPR020084">
    <property type="entry name" value="NUDIX_hydrolase_CS"/>
</dbReference>
<name>A0A840I204_9PROT</name>
<feature type="short sequence motif" description="Nudix box" evidence="4">
    <location>
        <begin position="49"/>
        <end position="70"/>
    </location>
</feature>